<accession>A0A927GPD6</accession>
<protein>
    <submittedName>
        <fullName evidence="2">Uncharacterized protein</fullName>
    </submittedName>
</protein>
<evidence type="ECO:0000313" key="2">
    <source>
        <dbReference type="EMBL" id="MBD2829922.1"/>
    </source>
</evidence>
<evidence type="ECO:0000256" key="1">
    <source>
        <dbReference type="SAM" id="MobiDB-lite"/>
    </source>
</evidence>
<feature type="region of interest" description="Disordered" evidence="1">
    <location>
        <begin position="265"/>
        <end position="286"/>
    </location>
</feature>
<comment type="caution">
    <text evidence="2">The sequence shown here is derived from an EMBL/GenBank/DDBJ whole genome shotgun (WGS) entry which is preliminary data.</text>
</comment>
<organism evidence="2">
    <name type="scientific">Streptomyces globisporus</name>
    <dbReference type="NCBI Taxonomy" id="1908"/>
    <lineage>
        <taxon>Bacteria</taxon>
        <taxon>Bacillati</taxon>
        <taxon>Actinomycetota</taxon>
        <taxon>Actinomycetes</taxon>
        <taxon>Kitasatosporales</taxon>
        <taxon>Streptomycetaceae</taxon>
        <taxon>Streptomyces</taxon>
    </lineage>
</organism>
<dbReference type="EMBL" id="JACWUS010000005">
    <property type="protein sequence ID" value="MBD2829922.1"/>
    <property type="molecule type" value="Genomic_DNA"/>
</dbReference>
<dbReference type="AlphaFoldDB" id="A0A927GPD6"/>
<sequence>MSPKHQSTAARKARAAARTGAKYTEALRSASPDPAHPDWDDLVVSALSGVVARRGVVPVKVIWDEGARHSMVQRDNGVRWGVAEPATDGVVIREVRGDVGVVAKGTRAPVPHRLDDGQVEVAALWPLVWCSNAQPFWRYVHNGWSVDRPGALPAALDPVCPSPELPYEVRTYYVPDGIVGEDHTGGAPSWWTRAWCDSLDKAVLLADTLVAHRLSTPSRPAGGDCGDLRAEVWKHSTIDLGTLPAHVHQTDAHPDRPVVPRVPFDTWLPGRPASTEPTPEPAWFKGEKHPPTYDLRVWSERDGWETLAWFVGGRSPAGIAATLLRVGTGGPYAWAETWGPRYPDAWREDFTQEGRAIMDRHPDEPYAESSARHGQQRSQETADLAAALAARSGGALTTEQATARIEAGGQEYRDFLRVGQICITDALNEKRLAAEAGSEERMRLRGALDALENHHQVADWVNELTATHMATNPRDRHYTAGAMLWRRRALQEYLSPGQDVTGVPGLTS</sequence>
<proteinExistence type="predicted"/>
<name>A0A927GPD6_STRGL</name>
<feature type="region of interest" description="Disordered" evidence="1">
    <location>
        <begin position="1"/>
        <end position="35"/>
    </location>
</feature>
<reference evidence="2" key="1">
    <citation type="journal article" date="2020" name="PLoS ONE">
        <title>Isolation and characterization of Streptomyces bacteriophages and Streptomyces strains encoding biosynthetic arsenals: Streptomyces strains and phages for antibiotic discovery.</title>
        <authorList>
            <person name="Montano E.T."/>
            <person name="Nideffer J.F."/>
            <person name="Brumage L."/>
            <person name="Erb M."/>
            <person name="Derman A.I."/>
            <person name="Davis J.P."/>
            <person name="Estrada E."/>
            <person name="Fu S."/>
            <person name="Le D."/>
            <person name="Vuppala A."/>
            <person name="Tran C."/>
            <person name="Luterstein E."/>
            <person name="Lakkaraju S."/>
            <person name="Panchagnula S."/>
            <person name="Ren C."/>
            <person name="Doan J."/>
            <person name="Tran S."/>
            <person name="Soriano J."/>
            <person name="Fujita Y."/>
            <person name="Gutala P."/>
            <person name="Fujii Q."/>
            <person name="Lee M."/>
            <person name="Bui A."/>
            <person name="Villarreal C."/>
            <person name="Shing S.R."/>
            <person name="Kim S."/>
            <person name="Freeman D."/>
            <person name="Racha V."/>
            <person name="Ho A."/>
            <person name="Kumar P."/>
            <person name="Falah K."/>
            <person name="Dawson T."/>
            <person name="Enustun E."/>
            <person name="Prichard A."/>
            <person name="Gomez A."/>
            <person name="Khanna K."/>
            <person name="Trigg S."/>
            <person name="Fernandez L."/>
            <person name="Pogliano K."/>
            <person name="Pogliano J."/>
        </authorList>
    </citation>
    <scope>NUCLEOTIDE SEQUENCE</scope>
    <source>
        <strain evidence="2">QF2</strain>
    </source>
</reference>
<gene>
    <name evidence="2" type="ORF">ID875_21400</name>
</gene>